<sequence length="60" mass="6382">MTTSTPNSTGTSFWKILAIVIGVLILVSIGWSLFKAALWLLVVALVVVGAFTVLKAFTKS</sequence>
<dbReference type="RefSeq" id="WP_344781165.1">
    <property type="nucleotide sequence ID" value="NZ_BAAAZW010000002.1"/>
</dbReference>
<evidence type="ECO:0000313" key="2">
    <source>
        <dbReference type="EMBL" id="GAA3953486.1"/>
    </source>
</evidence>
<feature type="transmembrane region" description="Helical" evidence="1">
    <location>
        <begin position="12"/>
        <end position="31"/>
    </location>
</feature>
<keyword evidence="3" id="KW-1185">Reference proteome</keyword>
<accession>A0ABP7NVK9</accession>
<protein>
    <recommendedName>
        <fullName evidence="4">Flagellar biosynthesis protein FlhA</fullName>
    </recommendedName>
</protein>
<dbReference type="Proteomes" id="UP001418444">
    <property type="component" value="Unassembled WGS sequence"/>
</dbReference>
<reference evidence="3" key="1">
    <citation type="journal article" date="2019" name="Int. J. Syst. Evol. Microbiol.">
        <title>The Global Catalogue of Microorganisms (GCM) 10K type strain sequencing project: providing services to taxonomists for standard genome sequencing and annotation.</title>
        <authorList>
            <consortium name="The Broad Institute Genomics Platform"/>
            <consortium name="The Broad Institute Genome Sequencing Center for Infectious Disease"/>
            <person name="Wu L."/>
            <person name="Ma J."/>
        </authorList>
    </citation>
    <scope>NUCLEOTIDE SEQUENCE [LARGE SCALE GENOMIC DNA]</scope>
    <source>
        <strain evidence="3">JCM 16923</strain>
    </source>
</reference>
<keyword evidence="1" id="KW-0472">Membrane</keyword>
<comment type="caution">
    <text evidence="2">The sequence shown here is derived from an EMBL/GenBank/DDBJ whole genome shotgun (WGS) entry which is preliminary data.</text>
</comment>
<organism evidence="2 3">
    <name type="scientific">Gordonia caeni</name>
    <dbReference type="NCBI Taxonomy" id="1007097"/>
    <lineage>
        <taxon>Bacteria</taxon>
        <taxon>Bacillati</taxon>
        <taxon>Actinomycetota</taxon>
        <taxon>Actinomycetes</taxon>
        <taxon>Mycobacteriales</taxon>
        <taxon>Gordoniaceae</taxon>
        <taxon>Gordonia</taxon>
    </lineage>
</organism>
<keyword evidence="1" id="KW-1133">Transmembrane helix</keyword>
<proteinExistence type="predicted"/>
<dbReference type="EMBL" id="BAAAZW010000002">
    <property type="protein sequence ID" value="GAA3953486.1"/>
    <property type="molecule type" value="Genomic_DNA"/>
</dbReference>
<evidence type="ECO:0000313" key="3">
    <source>
        <dbReference type="Proteomes" id="UP001418444"/>
    </source>
</evidence>
<evidence type="ECO:0008006" key="4">
    <source>
        <dbReference type="Google" id="ProtNLM"/>
    </source>
</evidence>
<evidence type="ECO:0000256" key="1">
    <source>
        <dbReference type="SAM" id="Phobius"/>
    </source>
</evidence>
<keyword evidence="1" id="KW-0812">Transmembrane</keyword>
<feature type="transmembrane region" description="Helical" evidence="1">
    <location>
        <begin position="37"/>
        <end position="57"/>
    </location>
</feature>
<gene>
    <name evidence="2" type="ORF">GCM10022231_09710</name>
</gene>
<name>A0ABP7NVK9_9ACTN</name>